<sequence length="273" mass="30944">MRSKYFIFLVAFLLNLITPFTPTATASDACTDAPPSYEEQSSSPLPNLIVWIHELGDKLDKLYTDKTRDAGPDAPPSYDAPPAYKERESSSSSQASIQELGDQADTDKADGDGGPKYKKPSHPTFLAWIQDLENQRDKADSEGNFPAFKKATDEISAIIGWRYGRFEWLNSPESQLWVIYSIIRTRHKFMGQLHMLHDRYFSYDHEQTTKLLQTNSRFKSCMAAVLAIDTIVMNALNDDNFEEKWGEPEVIQTLLPSITRLSQILPQKQSLNS</sequence>
<keyword evidence="4" id="KW-1185">Reference proteome</keyword>
<dbReference type="Proteomes" id="UP000293550">
    <property type="component" value="Unassembled WGS sequence"/>
</dbReference>
<name>A0A4Q7DNN7_9PROT</name>
<reference evidence="3 4" key="1">
    <citation type="submission" date="2018-10" db="EMBL/GenBank/DDBJ databases">
        <title>An updated phylogeny of the Alphaproteobacteria reveals that the parasitic Rickettsiales and Holosporales have independent origins.</title>
        <authorList>
            <person name="Munoz-Gomez S.A."/>
            <person name="Hess S."/>
            <person name="Burger G."/>
            <person name="Lang B.F."/>
            <person name="Susko E."/>
            <person name="Slamovits C.H."/>
            <person name="Roger A.J."/>
        </authorList>
    </citation>
    <scope>NUCLEOTIDE SEQUENCE [LARGE SCALE GENOMIC DNA]</scope>
    <source>
        <strain evidence="3">HOLO01</strain>
    </source>
</reference>
<organism evidence="3 4">
    <name type="scientific">Candidatus Finniella inopinata</name>
    <dbReference type="NCBI Taxonomy" id="1696036"/>
    <lineage>
        <taxon>Bacteria</taxon>
        <taxon>Pseudomonadati</taxon>
        <taxon>Pseudomonadota</taxon>
        <taxon>Alphaproteobacteria</taxon>
        <taxon>Holosporales</taxon>
        <taxon>Candidatus Paracaedibacteraceae</taxon>
        <taxon>Candidatus Finniella</taxon>
    </lineage>
</organism>
<dbReference type="AlphaFoldDB" id="A0A4Q7DNN7"/>
<feature type="signal peptide" evidence="2">
    <location>
        <begin position="1"/>
        <end position="26"/>
    </location>
</feature>
<keyword evidence="2" id="KW-0732">Signal</keyword>
<evidence type="ECO:0000313" key="3">
    <source>
        <dbReference type="EMBL" id="RZI46516.1"/>
    </source>
</evidence>
<feature type="chain" id="PRO_5020604026" evidence="2">
    <location>
        <begin position="27"/>
        <end position="273"/>
    </location>
</feature>
<gene>
    <name evidence="3" type="ORF">EQU50_02720</name>
</gene>
<accession>A0A4Q7DNN7</accession>
<feature type="region of interest" description="Disordered" evidence="1">
    <location>
        <begin position="64"/>
        <end position="121"/>
    </location>
</feature>
<evidence type="ECO:0000313" key="4">
    <source>
        <dbReference type="Proteomes" id="UP000293550"/>
    </source>
</evidence>
<proteinExistence type="predicted"/>
<evidence type="ECO:0000256" key="2">
    <source>
        <dbReference type="SAM" id="SignalP"/>
    </source>
</evidence>
<feature type="compositionally biased region" description="Basic and acidic residues" evidence="1">
    <location>
        <begin position="105"/>
        <end position="115"/>
    </location>
</feature>
<dbReference type="RefSeq" id="WP_130153617.1">
    <property type="nucleotide sequence ID" value="NZ_SCFB01000004.1"/>
</dbReference>
<comment type="caution">
    <text evidence="3">The sequence shown here is derived from an EMBL/GenBank/DDBJ whole genome shotgun (WGS) entry which is preliminary data.</text>
</comment>
<protein>
    <submittedName>
        <fullName evidence="3">Uncharacterized protein</fullName>
    </submittedName>
</protein>
<dbReference type="EMBL" id="SCFB01000004">
    <property type="protein sequence ID" value="RZI46516.1"/>
    <property type="molecule type" value="Genomic_DNA"/>
</dbReference>
<evidence type="ECO:0000256" key="1">
    <source>
        <dbReference type="SAM" id="MobiDB-lite"/>
    </source>
</evidence>